<reference evidence="1" key="1">
    <citation type="journal article" date="2014" name="Front. Microbiol.">
        <title>High frequency of phylogenetically diverse reductive dehalogenase-homologous genes in deep subseafloor sedimentary metagenomes.</title>
        <authorList>
            <person name="Kawai M."/>
            <person name="Futagami T."/>
            <person name="Toyoda A."/>
            <person name="Takaki Y."/>
            <person name="Nishi S."/>
            <person name="Hori S."/>
            <person name="Arai W."/>
            <person name="Tsubouchi T."/>
            <person name="Morono Y."/>
            <person name="Uchiyama I."/>
            <person name="Ito T."/>
            <person name="Fujiyama A."/>
            <person name="Inagaki F."/>
            <person name="Takami H."/>
        </authorList>
    </citation>
    <scope>NUCLEOTIDE SEQUENCE</scope>
    <source>
        <strain evidence="1">Expedition CK06-06</strain>
    </source>
</reference>
<protein>
    <recommendedName>
        <fullName evidence="2">Polymer-forming cytoskeletal family protein</fullName>
    </recommendedName>
</protein>
<comment type="caution">
    <text evidence="1">The sequence shown here is derived from an EMBL/GenBank/DDBJ whole genome shotgun (WGS) entry which is preliminary data.</text>
</comment>
<name>X0WJ57_9ZZZZ</name>
<organism evidence="1">
    <name type="scientific">marine sediment metagenome</name>
    <dbReference type="NCBI Taxonomy" id="412755"/>
    <lineage>
        <taxon>unclassified sequences</taxon>
        <taxon>metagenomes</taxon>
        <taxon>ecological metagenomes</taxon>
    </lineage>
</organism>
<sequence>MSDVQIPGGPYINSIIGEGTRFNGEFDLNGLLRIDGDFCGTVRTEGKVLVGKNGRAECTVYAGTVVIGGIVRGNIFANEKVVILSTGIVLGNIHSPRFIVEEGVIFNGTAKIVQEGKGS</sequence>
<dbReference type="Pfam" id="PF04519">
    <property type="entry name" value="Bactofilin"/>
    <property type="match status" value="1"/>
</dbReference>
<dbReference type="InterPro" id="IPR007607">
    <property type="entry name" value="BacA/B"/>
</dbReference>
<accession>X0WJ57</accession>
<dbReference type="PANTHER" id="PTHR35024">
    <property type="entry name" value="HYPOTHETICAL CYTOSOLIC PROTEIN"/>
    <property type="match status" value="1"/>
</dbReference>
<dbReference type="AlphaFoldDB" id="X0WJ57"/>
<dbReference type="EMBL" id="BARS01049257">
    <property type="protein sequence ID" value="GAG30979.1"/>
    <property type="molecule type" value="Genomic_DNA"/>
</dbReference>
<gene>
    <name evidence="1" type="ORF">S01H1_73701</name>
</gene>
<dbReference type="PANTHER" id="PTHR35024:SF4">
    <property type="entry name" value="POLYMER-FORMING CYTOSKELETAL PROTEIN"/>
    <property type="match status" value="1"/>
</dbReference>
<proteinExistence type="predicted"/>
<feature type="non-terminal residue" evidence="1">
    <location>
        <position position="119"/>
    </location>
</feature>
<evidence type="ECO:0008006" key="2">
    <source>
        <dbReference type="Google" id="ProtNLM"/>
    </source>
</evidence>
<evidence type="ECO:0000313" key="1">
    <source>
        <dbReference type="EMBL" id="GAG30979.1"/>
    </source>
</evidence>